<comment type="caution">
    <text evidence="3">The sequence shown here is derived from an EMBL/GenBank/DDBJ whole genome shotgun (WGS) entry which is preliminary data.</text>
</comment>
<feature type="region of interest" description="Disordered" evidence="1">
    <location>
        <begin position="26"/>
        <end position="53"/>
    </location>
</feature>
<dbReference type="Gene3D" id="1.10.260.40">
    <property type="entry name" value="lambda repressor-like DNA-binding domains"/>
    <property type="match status" value="1"/>
</dbReference>
<dbReference type="PROSITE" id="PS50943">
    <property type="entry name" value="HTH_CROC1"/>
    <property type="match status" value="1"/>
</dbReference>
<dbReference type="Pfam" id="PF13560">
    <property type="entry name" value="HTH_31"/>
    <property type="match status" value="1"/>
</dbReference>
<organism evidence="3 4">
    <name type="scientific">Streptomyces pyxinae</name>
    <dbReference type="NCBI Taxonomy" id="2970734"/>
    <lineage>
        <taxon>Bacteria</taxon>
        <taxon>Bacillati</taxon>
        <taxon>Actinomycetota</taxon>
        <taxon>Actinomycetes</taxon>
        <taxon>Kitasatosporales</taxon>
        <taxon>Streptomycetaceae</taxon>
        <taxon>Streptomyces</taxon>
    </lineage>
</organism>
<dbReference type="InterPro" id="IPR010982">
    <property type="entry name" value="Lambda_DNA-bd_dom_sf"/>
</dbReference>
<dbReference type="InterPro" id="IPR001387">
    <property type="entry name" value="Cro/C1-type_HTH"/>
</dbReference>
<dbReference type="Pfam" id="PF19054">
    <property type="entry name" value="DUF5753"/>
    <property type="match status" value="1"/>
</dbReference>
<keyword evidence="4" id="KW-1185">Reference proteome</keyword>
<accession>A0ABT2CCX8</accession>
<dbReference type="Proteomes" id="UP001431313">
    <property type="component" value="Unassembled WGS sequence"/>
</dbReference>
<reference evidence="3" key="1">
    <citation type="submission" date="2022-08" db="EMBL/GenBank/DDBJ databases">
        <authorList>
            <person name="Somphong A."/>
            <person name="Phongsopitanun W."/>
        </authorList>
    </citation>
    <scope>NUCLEOTIDE SEQUENCE</scope>
    <source>
        <strain evidence="3">LP05-1</strain>
    </source>
</reference>
<evidence type="ECO:0000313" key="4">
    <source>
        <dbReference type="Proteomes" id="UP001431313"/>
    </source>
</evidence>
<dbReference type="CDD" id="cd00093">
    <property type="entry name" value="HTH_XRE"/>
    <property type="match status" value="1"/>
</dbReference>
<name>A0ABT2CCX8_9ACTN</name>
<evidence type="ECO:0000259" key="2">
    <source>
        <dbReference type="PROSITE" id="PS50943"/>
    </source>
</evidence>
<evidence type="ECO:0000256" key="1">
    <source>
        <dbReference type="SAM" id="MobiDB-lite"/>
    </source>
</evidence>
<sequence length="275" mass="30545">MNRKELEPEESPQARFGAKLREARDAQGLTQDQVGTKGGCSGTHISAVETGRRPPTLRFARKMDRALGTGTKFQQMSKGVRYATLIEGLPGFLEREAKAAEIRLYEVGVIPGLLQIREYALELAESAVRRKTITPEQAEERIRLVEQRQASLERTPPPLISAVLDESCLRRPVGSPAVMRKQYDRLLEFAALPNTVLQVAPFGMGADRPFDLPVTLLTMPDRSLASYAESAHRGHLERDSDFIVPLLTDYHQLQANALSQSESVALIKELRKGTT</sequence>
<proteinExistence type="predicted"/>
<protein>
    <submittedName>
        <fullName evidence="3">Helix-turn-helix transcriptional regulator</fullName>
    </submittedName>
</protein>
<feature type="domain" description="HTH cro/C1-type" evidence="2">
    <location>
        <begin position="20"/>
        <end position="74"/>
    </location>
</feature>
<dbReference type="SMART" id="SM00530">
    <property type="entry name" value="HTH_XRE"/>
    <property type="match status" value="1"/>
</dbReference>
<dbReference type="EMBL" id="JANUGQ010000001">
    <property type="protein sequence ID" value="MCS0634606.1"/>
    <property type="molecule type" value="Genomic_DNA"/>
</dbReference>
<gene>
    <name evidence="3" type="ORF">NX801_02795</name>
</gene>
<evidence type="ECO:0000313" key="3">
    <source>
        <dbReference type="EMBL" id="MCS0634606.1"/>
    </source>
</evidence>
<dbReference type="RefSeq" id="WP_258785102.1">
    <property type="nucleotide sequence ID" value="NZ_JANUGQ010000001.1"/>
</dbReference>
<dbReference type="SUPFAM" id="SSF47413">
    <property type="entry name" value="lambda repressor-like DNA-binding domains"/>
    <property type="match status" value="1"/>
</dbReference>
<dbReference type="InterPro" id="IPR043917">
    <property type="entry name" value="DUF5753"/>
</dbReference>